<protein>
    <submittedName>
        <fullName evidence="8">Calreticulin</fullName>
    </submittedName>
</protein>
<evidence type="ECO:0000313" key="9">
    <source>
        <dbReference type="Proteomes" id="UP001604277"/>
    </source>
</evidence>
<evidence type="ECO:0000256" key="1">
    <source>
        <dbReference type="ARBA" id="ARBA00022723"/>
    </source>
</evidence>
<evidence type="ECO:0000256" key="5">
    <source>
        <dbReference type="ARBA" id="ARBA00037091"/>
    </source>
</evidence>
<keyword evidence="3" id="KW-0862">Zinc</keyword>
<evidence type="ECO:0000256" key="7">
    <source>
        <dbReference type="SAM" id="MobiDB-lite"/>
    </source>
</evidence>
<keyword evidence="1" id="KW-0479">Metal-binding</keyword>
<dbReference type="GO" id="GO:0046872">
    <property type="term" value="F:metal ion binding"/>
    <property type="evidence" value="ECO:0007669"/>
    <property type="project" value="UniProtKB-KW"/>
</dbReference>
<dbReference type="PANTHER" id="PTHR11073:SF2">
    <property type="entry name" value="CALRETICULIN"/>
    <property type="match status" value="1"/>
</dbReference>
<dbReference type="SUPFAM" id="SSF63887">
    <property type="entry name" value="P-domain of calnexin/calreticulin"/>
    <property type="match status" value="1"/>
</dbReference>
<dbReference type="Gene3D" id="2.60.120.200">
    <property type="match status" value="2"/>
</dbReference>
<dbReference type="InterPro" id="IPR001580">
    <property type="entry name" value="Calret/calnex"/>
</dbReference>
<comment type="function">
    <text evidence="5">Molecular calcium-binding chaperone promoting folding, oligomeric assembly and quality control in the ER via the calreticulin/calnexin cycle. This lectin may interact transiently with almost all of the monoglucosylated glycoproteins that are synthesized in the ER.</text>
</comment>
<evidence type="ECO:0000256" key="6">
    <source>
        <dbReference type="RuleBase" id="RU362126"/>
    </source>
</evidence>
<comment type="similarity">
    <text evidence="6">Belongs to the calreticulin family.</text>
</comment>
<gene>
    <name evidence="8" type="ORF">Fot_57034</name>
</gene>
<evidence type="ECO:0000256" key="3">
    <source>
        <dbReference type="ARBA" id="ARBA00022833"/>
    </source>
</evidence>
<keyword evidence="6" id="KW-0256">Endoplasmic reticulum</keyword>
<keyword evidence="6" id="KW-0143">Chaperone</keyword>
<dbReference type="EMBL" id="JBFOLJ010000077">
    <property type="protein sequence ID" value="KAL2456198.1"/>
    <property type="molecule type" value="Genomic_DNA"/>
</dbReference>
<feature type="compositionally biased region" description="Basic and acidic residues" evidence="7">
    <location>
        <begin position="56"/>
        <end position="89"/>
    </location>
</feature>
<comment type="caution">
    <text evidence="8">The sequence shown here is derived from an EMBL/GenBank/DDBJ whole genome shotgun (WGS) entry which is preliminary data.</text>
</comment>
<accession>A0ABD1NX48</accession>
<dbReference type="GO" id="GO:0030246">
    <property type="term" value="F:carbohydrate binding"/>
    <property type="evidence" value="ECO:0007669"/>
    <property type="project" value="UniProtKB-KW"/>
</dbReference>
<dbReference type="AlphaFoldDB" id="A0ABD1NX48"/>
<keyword evidence="9" id="KW-1185">Reference proteome</keyword>
<keyword evidence="4" id="KW-0106">Calcium</keyword>
<dbReference type="Pfam" id="PF00262">
    <property type="entry name" value="Calreticulin"/>
    <property type="match status" value="1"/>
</dbReference>
<evidence type="ECO:0000256" key="4">
    <source>
        <dbReference type="ARBA" id="ARBA00022837"/>
    </source>
</evidence>
<dbReference type="PRINTS" id="PR00626">
    <property type="entry name" value="CALRETICULIN"/>
</dbReference>
<dbReference type="Gene3D" id="2.10.250.10">
    <property type="entry name" value="Calreticulin/calnexin, P domain"/>
    <property type="match status" value="2"/>
</dbReference>
<reference evidence="9" key="1">
    <citation type="submission" date="2024-07" db="EMBL/GenBank/DDBJ databases">
        <title>Two chromosome-level genome assemblies of Korean endemic species Abeliophyllum distichum and Forsythia ovata (Oleaceae).</title>
        <authorList>
            <person name="Jang H."/>
        </authorList>
    </citation>
    <scope>NUCLEOTIDE SEQUENCE [LARGE SCALE GENOMIC DNA]</scope>
</reference>
<dbReference type="Proteomes" id="UP001604277">
    <property type="component" value="Unassembled WGS sequence"/>
</dbReference>
<dbReference type="PANTHER" id="PTHR11073">
    <property type="entry name" value="CALRETICULIN AND CALNEXIN"/>
    <property type="match status" value="1"/>
</dbReference>
<evidence type="ECO:0000313" key="8">
    <source>
        <dbReference type="EMBL" id="KAL2456198.1"/>
    </source>
</evidence>
<organism evidence="8 9">
    <name type="scientific">Forsythia ovata</name>
    <dbReference type="NCBI Taxonomy" id="205694"/>
    <lineage>
        <taxon>Eukaryota</taxon>
        <taxon>Viridiplantae</taxon>
        <taxon>Streptophyta</taxon>
        <taxon>Embryophyta</taxon>
        <taxon>Tracheophyta</taxon>
        <taxon>Spermatophyta</taxon>
        <taxon>Magnoliopsida</taxon>
        <taxon>eudicotyledons</taxon>
        <taxon>Gunneridae</taxon>
        <taxon>Pentapetalae</taxon>
        <taxon>asterids</taxon>
        <taxon>lamiids</taxon>
        <taxon>Lamiales</taxon>
        <taxon>Oleaceae</taxon>
        <taxon>Forsythieae</taxon>
        <taxon>Forsythia</taxon>
    </lineage>
</organism>
<dbReference type="InterPro" id="IPR009033">
    <property type="entry name" value="Calreticulin/calnexin_P_dom_sf"/>
</dbReference>
<keyword evidence="2" id="KW-0430">Lectin</keyword>
<evidence type="ECO:0000256" key="2">
    <source>
        <dbReference type="ARBA" id="ARBA00022734"/>
    </source>
</evidence>
<sequence length="259" mass="29593">MFRPDICGYNTKKVYAILTYNDASYNNLIDNVEKQTGCLYSNWDLLPPMKIKNPEVKKEYIPDPEDKKPEGYDDIPKEIPDPDAKKDDGGWTAPVHNPEYKGPRKPKKIKNPNYNGKWKAPMIDNRDFKDEPGRDVFLNLKYVGIELSQAQKAAFDEVEKKRRGGTVGEQLVRVNQDTRLNFRVLDIRTSANQGIFLIQCQVENGAINLLMFVYRREFTAMGGYVIDASEVPTIPERFTANSFSTVFITSMELKGLTPL</sequence>
<feature type="region of interest" description="Disordered" evidence="7">
    <location>
        <begin position="56"/>
        <end position="116"/>
    </location>
</feature>
<proteinExistence type="inferred from homology"/>
<name>A0ABD1NX48_9LAMI</name>